<feature type="binding site" evidence="9">
    <location>
        <position position="77"/>
    </location>
    <ligand>
        <name>ATP</name>
        <dbReference type="ChEBI" id="CHEBI:30616"/>
    </ligand>
</feature>
<dbReference type="SUPFAM" id="SSF54211">
    <property type="entry name" value="Ribosomal protein S5 domain 2-like"/>
    <property type="match status" value="1"/>
</dbReference>
<organism evidence="12 13">
    <name type="scientific">Candidatus Onthovivens merdipullorum</name>
    <dbReference type="NCBI Taxonomy" id="2840889"/>
    <lineage>
        <taxon>Bacteria</taxon>
        <taxon>Bacillati</taxon>
        <taxon>Bacillota</taxon>
        <taxon>Bacilli</taxon>
        <taxon>Bacillales</taxon>
        <taxon>Candidatus Onthovivens</taxon>
    </lineage>
</organism>
<dbReference type="Gene3D" id="3.40.50.11260">
    <property type="match status" value="1"/>
</dbReference>
<dbReference type="CDD" id="cd16927">
    <property type="entry name" value="HATPase_Hsp90-like"/>
    <property type="match status" value="1"/>
</dbReference>
<feature type="binding site" evidence="9">
    <location>
        <position position="90"/>
    </location>
    <ligand>
        <name>ATP</name>
        <dbReference type="ChEBI" id="CHEBI:30616"/>
    </ligand>
</feature>
<feature type="binding site" evidence="9">
    <location>
        <position position="349"/>
    </location>
    <ligand>
        <name>ATP</name>
        <dbReference type="ChEBI" id="CHEBI:30616"/>
    </ligand>
</feature>
<keyword evidence="6 8" id="KW-0346">Stress response</keyword>
<dbReference type="Gene3D" id="3.30.565.10">
    <property type="entry name" value="Histidine kinase-like ATPase, C-terminal domain"/>
    <property type="match status" value="1"/>
</dbReference>
<feature type="binding site" evidence="9">
    <location>
        <position position="35"/>
    </location>
    <ligand>
        <name>ATP</name>
        <dbReference type="ChEBI" id="CHEBI:30616"/>
    </ligand>
</feature>
<protein>
    <recommendedName>
        <fullName evidence="8">Chaperone protein HtpG</fullName>
    </recommendedName>
    <alternativeName>
        <fullName evidence="8">Heat shock protein HtpG</fullName>
    </alternativeName>
    <alternativeName>
        <fullName evidence="8">High temperature protein G</fullName>
    </alternativeName>
</protein>
<comment type="caution">
    <text evidence="12">The sequence shown here is derived from an EMBL/GenBank/DDBJ whole genome shotgun (WGS) entry which is preliminary data.</text>
</comment>
<evidence type="ECO:0000256" key="6">
    <source>
        <dbReference type="ARBA" id="ARBA00023016"/>
    </source>
</evidence>
<feature type="domain" description="Histidine kinase/HSP90-like ATPase" evidence="11">
    <location>
        <begin position="24"/>
        <end position="180"/>
    </location>
</feature>
<keyword evidence="4 8" id="KW-0547">Nucleotide-binding</keyword>
<evidence type="ECO:0000256" key="5">
    <source>
        <dbReference type="ARBA" id="ARBA00022840"/>
    </source>
</evidence>
<dbReference type="Gene3D" id="3.30.230.80">
    <property type="match status" value="1"/>
</dbReference>
<keyword evidence="3 8" id="KW-0963">Cytoplasm</keyword>
<evidence type="ECO:0000256" key="9">
    <source>
        <dbReference type="PIRSR" id="PIRSR002583-1"/>
    </source>
</evidence>
<dbReference type="EMBL" id="JADIMY010000018">
    <property type="protein sequence ID" value="MBO8427143.1"/>
    <property type="molecule type" value="Genomic_DNA"/>
</dbReference>
<evidence type="ECO:0000256" key="2">
    <source>
        <dbReference type="ARBA" id="ARBA00008239"/>
    </source>
</evidence>
<feature type="binding site" evidence="9">
    <location>
        <begin position="97"/>
        <end position="98"/>
    </location>
    <ligand>
        <name>ATP</name>
        <dbReference type="ChEBI" id="CHEBI:30616"/>
    </ligand>
</feature>
<evidence type="ECO:0000259" key="11">
    <source>
        <dbReference type="SMART" id="SM00387"/>
    </source>
</evidence>
<proteinExistence type="inferred from homology"/>
<dbReference type="PROSITE" id="PS00298">
    <property type="entry name" value="HSP90"/>
    <property type="match status" value="1"/>
</dbReference>
<keyword evidence="10" id="KW-0175">Coiled coil</keyword>
<dbReference type="InterPro" id="IPR003594">
    <property type="entry name" value="HATPase_dom"/>
</dbReference>
<comment type="subunit">
    <text evidence="8">Homodimer.</text>
</comment>
<dbReference type="HAMAP" id="MF_00505">
    <property type="entry name" value="HSP90"/>
    <property type="match status" value="1"/>
</dbReference>
<dbReference type="FunFam" id="3.30.565.10:FF:000009">
    <property type="entry name" value="Molecular chaperone HtpG"/>
    <property type="match status" value="1"/>
</dbReference>
<name>A0A9D9DGN2_9BACL</name>
<feature type="binding site" evidence="9">
    <location>
        <position position="31"/>
    </location>
    <ligand>
        <name>ATP</name>
        <dbReference type="ChEBI" id="CHEBI:30616"/>
    </ligand>
</feature>
<dbReference type="PANTHER" id="PTHR11528">
    <property type="entry name" value="HEAT SHOCK PROTEIN 90 FAMILY MEMBER"/>
    <property type="match status" value="1"/>
</dbReference>
<dbReference type="PRINTS" id="PR00775">
    <property type="entry name" value="HEATSHOCK90"/>
</dbReference>
<comment type="similarity">
    <text evidence="2 8">Belongs to the heat shock protein 90 family.</text>
</comment>
<dbReference type="InterPro" id="IPR020575">
    <property type="entry name" value="Hsp90_N"/>
</dbReference>
<reference evidence="12" key="2">
    <citation type="journal article" date="2021" name="PeerJ">
        <title>Extensive microbial diversity within the chicken gut microbiome revealed by metagenomics and culture.</title>
        <authorList>
            <person name="Gilroy R."/>
            <person name="Ravi A."/>
            <person name="Getino M."/>
            <person name="Pursley I."/>
            <person name="Horton D.L."/>
            <person name="Alikhan N.F."/>
            <person name="Baker D."/>
            <person name="Gharbi K."/>
            <person name="Hall N."/>
            <person name="Watson M."/>
            <person name="Adriaenssens E.M."/>
            <person name="Foster-Nyarko E."/>
            <person name="Jarju S."/>
            <person name="Secka A."/>
            <person name="Antonio M."/>
            <person name="Oren A."/>
            <person name="Chaudhuri R.R."/>
            <person name="La Ragione R."/>
            <person name="Hildebrand F."/>
            <person name="Pallen M.J."/>
        </authorList>
    </citation>
    <scope>NUCLEOTIDE SEQUENCE</scope>
    <source>
        <strain evidence="12">11159</strain>
    </source>
</reference>
<keyword evidence="5 8" id="KW-0067">ATP-binding</keyword>
<feature type="binding site" evidence="9">
    <location>
        <begin position="120"/>
        <end position="125"/>
    </location>
    <ligand>
        <name>ATP</name>
        <dbReference type="ChEBI" id="CHEBI:30616"/>
    </ligand>
</feature>
<comment type="function">
    <text evidence="8">Molecular chaperone. Has ATPase activity.</text>
</comment>
<reference evidence="12" key="1">
    <citation type="submission" date="2020-10" db="EMBL/GenBank/DDBJ databases">
        <authorList>
            <person name="Gilroy R."/>
        </authorList>
    </citation>
    <scope>NUCLEOTIDE SEQUENCE</scope>
    <source>
        <strain evidence="12">11159</strain>
    </source>
</reference>
<dbReference type="GO" id="GO:0140662">
    <property type="term" value="F:ATP-dependent protein folding chaperone"/>
    <property type="evidence" value="ECO:0007669"/>
    <property type="project" value="InterPro"/>
</dbReference>
<feature type="coiled-coil region" evidence="10">
    <location>
        <begin position="497"/>
        <end position="531"/>
    </location>
</feature>
<feature type="binding site" evidence="9">
    <location>
        <position position="96"/>
    </location>
    <ligand>
        <name>ATP</name>
        <dbReference type="ChEBI" id="CHEBI:30616"/>
    </ligand>
</feature>
<dbReference type="Pfam" id="PF00183">
    <property type="entry name" value="HSP90"/>
    <property type="match status" value="1"/>
</dbReference>
<dbReference type="InterPro" id="IPR037196">
    <property type="entry name" value="HSP90_C"/>
</dbReference>
<evidence type="ECO:0000313" key="12">
    <source>
        <dbReference type="EMBL" id="MBO8427143.1"/>
    </source>
</evidence>
<dbReference type="InterPro" id="IPR020568">
    <property type="entry name" value="Ribosomal_Su5_D2-typ_SF"/>
</dbReference>
<dbReference type="InterPro" id="IPR001404">
    <property type="entry name" value="Hsp90_fam"/>
</dbReference>
<evidence type="ECO:0000256" key="10">
    <source>
        <dbReference type="SAM" id="Coils"/>
    </source>
</evidence>
<dbReference type="SUPFAM" id="SSF110942">
    <property type="entry name" value="HSP90 C-terminal domain"/>
    <property type="match status" value="1"/>
</dbReference>
<evidence type="ECO:0000256" key="3">
    <source>
        <dbReference type="ARBA" id="ARBA00022490"/>
    </source>
</evidence>
<feature type="region of interest" description="A; substrate-binding" evidence="8">
    <location>
        <begin position="1"/>
        <end position="349"/>
    </location>
</feature>
<evidence type="ECO:0000313" key="13">
    <source>
        <dbReference type="Proteomes" id="UP000823613"/>
    </source>
</evidence>
<gene>
    <name evidence="8 12" type="primary">htpG</name>
    <name evidence="12" type="ORF">IAC58_01090</name>
</gene>
<sequence>METKEFAAESKELLNLMINSIYSNKEIFLRELISNASDAIDKYKYYALTSDGKVENKPEYFIKIEVNKKDKTISISDNGIGMSHAEIINNLGTIAKSGSKDFLKKFKEAKDKEDLNIIGQFGVGFYSAFMVAKEVEVITKKYNTKTAYKFTSNGESTYTIEETTKEDSGTTVIVHLKDDTEEENYSKYLENFEIEDLVKKYSDYIRYPIKFDEEIKTQKKDENGKDIEGEYETHIETKVLNSMIPLWKKNKKDVTDKDLNDFYKANFYDSEDPILSIFINVEGLISYNGLVFIPSHAPYDLYSDNYEKGLKLYSKGVFIKDKCKELVPDYLKFIKGLVDSSDLNLNISREMLQESATLRKIRDNIENKVISNLKEMKDNDFTKYTKFYDVYGNYMKFGIYTSYGAKKDLLQDLLCFKTLNDSDKYLTLKAYKDEMKEDQKYIYYATGDSIESIKLLPELESFKKKGINVLLCIDNIDEFTLLAMHDYDKVEFKNISEENKEELTEEEKDKLQTLEAENKELLDNMKEALKDKVDEVSFSTKLVDSPVCISTKNGLSLKMEKVINDMPKTGNEQDVKSIKVLEINPDNDLFKAIKVLAKDKDKVGDYASLLYDEAMLLEGYDIKDKENFAKTLNKVLIESLKK</sequence>
<evidence type="ECO:0000256" key="8">
    <source>
        <dbReference type="HAMAP-Rule" id="MF_00505"/>
    </source>
</evidence>
<comment type="subcellular location">
    <subcellularLocation>
        <location evidence="1 8">Cytoplasm</location>
    </subcellularLocation>
</comment>
<dbReference type="InterPro" id="IPR019805">
    <property type="entry name" value="Heat_shock_protein_90_CS"/>
</dbReference>
<dbReference type="PIRSF" id="PIRSF002583">
    <property type="entry name" value="Hsp90"/>
    <property type="match status" value="1"/>
</dbReference>
<comment type="caution">
    <text evidence="8">Lacks conserved residue(s) required for the propagation of feature annotation.</text>
</comment>
<dbReference type="Pfam" id="PF13589">
    <property type="entry name" value="HATPase_c_3"/>
    <property type="match status" value="1"/>
</dbReference>
<evidence type="ECO:0000256" key="1">
    <source>
        <dbReference type="ARBA" id="ARBA00004496"/>
    </source>
</evidence>
<dbReference type="InterPro" id="IPR036890">
    <property type="entry name" value="HATPase_C_sf"/>
</dbReference>
<feature type="binding site" evidence="9">
    <location>
        <position position="170"/>
    </location>
    <ligand>
        <name>ATP</name>
        <dbReference type="ChEBI" id="CHEBI:30616"/>
    </ligand>
</feature>
<feature type="region of interest" description="C" evidence="8">
    <location>
        <begin position="562"/>
        <end position="642"/>
    </location>
</feature>
<evidence type="ECO:0000256" key="7">
    <source>
        <dbReference type="ARBA" id="ARBA00023186"/>
    </source>
</evidence>
<dbReference type="GO" id="GO:0016887">
    <property type="term" value="F:ATP hydrolysis activity"/>
    <property type="evidence" value="ECO:0007669"/>
    <property type="project" value="InterPro"/>
</dbReference>
<dbReference type="SUPFAM" id="SSF55874">
    <property type="entry name" value="ATPase domain of HSP90 chaperone/DNA topoisomerase II/histidine kinase"/>
    <property type="match status" value="1"/>
</dbReference>
<dbReference type="Gene3D" id="1.20.120.790">
    <property type="entry name" value="Heat shock protein 90, C-terminal domain"/>
    <property type="match status" value="1"/>
</dbReference>
<keyword evidence="7 8" id="KW-0143">Chaperone</keyword>
<feature type="binding site" evidence="9">
    <location>
        <position position="82"/>
    </location>
    <ligand>
        <name>ATP</name>
        <dbReference type="ChEBI" id="CHEBI:30616"/>
    </ligand>
</feature>
<evidence type="ECO:0000256" key="4">
    <source>
        <dbReference type="ARBA" id="ARBA00022741"/>
    </source>
</evidence>
<dbReference type="Proteomes" id="UP000823613">
    <property type="component" value="Unassembled WGS sequence"/>
</dbReference>
<dbReference type="NCBIfam" id="NF003555">
    <property type="entry name" value="PRK05218.1"/>
    <property type="match status" value="1"/>
</dbReference>
<dbReference type="AlphaFoldDB" id="A0A9D9DGN2"/>
<dbReference type="GO" id="GO:0005524">
    <property type="term" value="F:ATP binding"/>
    <property type="evidence" value="ECO:0007669"/>
    <property type="project" value="UniProtKB-UniRule"/>
</dbReference>
<dbReference type="SMART" id="SM00387">
    <property type="entry name" value="HATPase_c"/>
    <property type="match status" value="1"/>
</dbReference>
<dbReference type="GO" id="GO:0051082">
    <property type="term" value="F:unfolded protein binding"/>
    <property type="evidence" value="ECO:0007669"/>
    <property type="project" value="UniProtKB-UniRule"/>
</dbReference>
<accession>A0A9D9DGN2</accession>
<dbReference type="GO" id="GO:0005737">
    <property type="term" value="C:cytoplasm"/>
    <property type="evidence" value="ECO:0007669"/>
    <property type="project" value="UniProtKB-SubCell"/>
</dbReference>